<dbReference type="PANTHER" id="PTHR34123:SF1">
    <property type="entry name" value="OS04G0578200 PROTEIN"/>
    <property type="match status" value="1"/>
</dbReference>
<evidence type="ECO:0000313" key="4">
    <source>
        <dbReference type="EMBL" id="CEM23946.1"/>
    </source>
</evidence>
<dbReference type="Gene3D" id="3.90.70.10">
    <property type="entry name" value="Cysteine proteinases"/>
    <property type="match status" value="1"/>
</dbReference>
<dbReference type="SUPFAM" id="SSF54427">
    <property type="entry name" value="NTF2-like"/>
    <property type="match status" value="1"/>
</dbReference>
<feature type="domain" description="Calpain catalytic" evidence="3">
    <location>
        <begin position="52"/>
        <end position="131"/>
    </location>
</feature>
<dbReference type="GO" id="GO:0006508">
    <property type="term" value="P:proteolysis"/>
    <property type="evidence" value="ECO:0007669"/>
    <property type="project" value="InterPro"/>
</dbReference>
<dbReference type="InterPro" id="IPR038765">
    <property type="entry name" value="Papain-like_cys_pep_sf"/>
</dbReference>
<organism evidence="4">
    <name type="scientific">Chromera velia CCMP2878</name>
    <dbReference type="NCBI Taxonomy" id="1169474"/>
    <lineage>
        <taxon>Eukaryota</taxon>
        <taxon>Sar</taxon>
        <taxon>Alveolata</taxon>
        <taxon>Colpodellida</taxon>
        <taxon>Chromeraceae</taxon>
        <taxon>Chromera</taxon>
    </lineage>
</organism>
<dbReference type="Pfam" id="PF05981">
    <property type="entry name" value="CreA"/>
    <property type="match status" value="1"/>
</dbReference>
<dbReference type="AlphaFoldDB" id="A0A0G4G6H3"/>
<dbReference type="Pfam" id="PF10184">
    <property type="entry name" value="DUF2358"/>
    <property type="match status" value="1"/>
</dbReference>
<dbReference type="InterPro" id="IPR018790">
    <property type="entry name" value="DUF2358"/>
</dbReference>
<evidence type="ECO:0000256" key="2">
    <source>
        <dbReference type="SAM" id="MobiDB-lite"/>
    </source>
</evidence>
<proteinExistence type="predicted"/>
<dbReference type="InterPro" id="IPR001300">
    <property type="entry name" value="Peptidase_C2_calpain_cat"/>
</dbReference>
<dbReference type="EMBL" id="CDMZ01000917">
    <property type="protein sequence ID" value="CEM23946.1"/>
    <property type="molecule type" value="Genomic_DNA"/>
</dbReference>
<name>A0A0G4G6H3_9ALVE</name>
<accession>A0A0G4G6H3</accession>
<feature type="region of interest" description="Disordered" evidence="2">
    <location>
        <begin position="10"/>
        <end position="37"/>
    </location>
</feature>
<sequence length="598" mass="66273">MLRCCAVDTEGNSNNDGNAGPQDRTVGGHVQTRSASGGGGGLSFGEAFSLGGFITGHAYGIMHLYEVDGIRLVKFRNPWAEREWKGDWSDTSPLWKEHPKLFKEVYPHGTTEDGIFCMAIEDVAKHLELFEGVRAFDSARHLNNFWRTFRMGLPARSRQLHTHRNLLETEETGKEESRVLGTYKETPGALKLVIEGLTDGLNAGVSAFLGSEESKEPDYSAVTARTAGALLKRIQEDYKERAYFLTGNITGGIYSKDCRFIDPTIAFEGLDVWRRNIRSLKTLTAERQIDLKEIRLDDTNKVIEAEWELSCLLLLPWRPRVRVAGSTLHTFEKRSEDGTLRVVRHEERWKVSGWEAFLQLFGIGGGEPEEEKRETEEKRKLERSMMNRLGGALGSVAAGAFLGISAGGGLTSLETASIATGMNSAQPAHVRMATRSFLGPRAAEASSQRVVAEIGASGFIFKDKIRVEAFQDEKVPGVTIFLSDFDRPITEKLSKDFFSDPTSNSIACTARNGVVSKLDKKISRSPEGEEVISENRSLFFKSIKVRRVVDEEGGNIVYVSFSTRFDRSDDSNKGRFKSSLCAVPYMPDGRAPESSASP</sequence>
<gene>
    <name evidence="4" type="ORF">Cvel_20429</name>
</gene>
<protein>
    <recommendedName>
        <fullName evidence="3">Calpain catalytic domain-containing protein</fullName>
    </recommendedName>
</protein>
<dbReference type="Pfam" id="PF00648">
    <property type="entry name" value="Peptidase_C2"/>
    <property type="match status" value="1"/>
</dbReference>
<evidence type="ECO:0000256" key="1">
    <source>
        <dbReference type="PROSITE-ProRule" id="PRU00239"/>
    </source>
</evidence>
<dbReference type="SUPFAM" id="SSF54001">
    <property type="entry name" value="Cysteine proteinases"/>
    <property type="match status" value="1"/>
</dbReference>
<dbReference type="PANTHER" id="PTHR34123">
    <property type="entry name" value="OS04G0578200 PROTEIN"/>
    <property type="match status" value="1"/>
</dbReference>
<reference evidence="4" key="1">
    <citation type="submission" date="2014-11" db="EMBL/GenBank/DDBJ databases">
        <authorList>
            <person name="Otto D Thomas"/>
            <person name="Naeem Raeece"/>
        </authorList>
    </citation>
    <scope>NUCLEOTIDE SEQUENCE</scope>
</reference>
<dbReference type="VEuPathDB" id="CryptoDB:Cvel_20429"/>
<dbReference type="InterPro" id="IPR032710">
    <property type="entry name" value="NTF2-like_dom_sf"/>
</dbReference>
<dbReference type="GO" id="GO:0004198">
    <property type="term" value="F:calcium-dependent cysteine-type endopeptidase activity"/>
    <property type="evidence" value="ECO:0007669"/>
    <property type="project" value="InterPro"/>
</dbReference>
<dbReference type="InterPro" id="IPR010292">
    <property type="entry name" value="Uncharacterised_CreA"/>
</dbReference>
<comment type="caution">
    <text evidence="1">Lacks conserved residue(s) required for the propagation of feature annotation.</text>
</comment>
<evidence type="ECO:0000259" key="3">
    <source>
        <dbReference type="PROSITE" id="PS50203"/>
    </source>
</evidence>
<dbReference type="PROSITE" id="PS50203">
    <property type="entry name" value="CALPAIN_CAT"/>
    <property type="match status" value="1"/>
</dbReference>